<protein>
    <recommendedName>
        <fullName evidence="3">AB hydrolase-1 domain-containing protein</fullName>
    </recommendedName>
</protein>
<dbReference type="InterPro" id="IPR029058">
    <property type="entry name" value="AB_hydrolase_fold"/>
</dbReference>
<dbReference type="Gene3D" id="3.40.50.1820">
    <property type="entry name" value="alpha/beta hydrolase"/>
    <property type="match status" value="1"/>
</dbReference>
<reference evidence="1" key="2">
    <citation type="submission" date="2013-04" db="UniProtKB">
        <authorList>
            <consortium name="EnsemblPlants"/>
        </authorList>
    </citation>
    <scope>IDENTIFICATION</scope>
</reference>
<evidence type="ECO:0008006" key="3">
    <source>
        <dbReference type="Google" id="ProtNLM"/>
    </source>
</evidence>
<accession>J3N163</accession>
<dbReference type="GO" id="GO:0006629">
    <property type="term" value="P:lipid metabolic process"/>
    <property type="evidence" value="ECO:0007669"/>
    <property type="project" value="InterPro"/>
</dbReference>
<organism evidence="1">
    <name type="scientific">Oryza brachyantha</name>
    <name type="common">malo sina</name>
    <dbReference type="NCBI Taxonomy" id="4533"/>
    <lineage>
        <taxon>Eukaryota</taxon>
        <taxon>Viridiplantae</taxon>
        <taxon>Streptophyta</taxon>
        <taxon>Embryophyta</taxon>
        <taxon>Tracheophyta</taxon>
        <taxon>Spermatophyta</taxon>
        <taxon>Magnoliopsida</taxon>
        <taxon>Liliopsida</taxon>
        <taxon>Poales</taxon>
        <taxon>Poaceae</taxon>
        <taxon>BOP clade</taxon>
        <taxon>Oryzoideae</taxon>
        <taxon>Oryzeae</taxon>
        <taxon>Oryzinae</taxon>
        <taxon>Oryza</taxon>
    </lineage>
</organism>
<dbReference type="OMA" id="GSKTGCM"/>
<evidence type="ECO:0000313" key="1">
    <source>
        <dbReference type="EnsemblPlants" id="OB10G12610.1"/>
    </source>
</evidence>
<dbReference type="Pfam" id="PF02450">
    <property type="entry name" value="LCAT"/>
    <property type="match status" value="1"/>
</dbReference>
<dbReference type="STRING" id="4533.J3N163"/>
<dbReference type="HOGENOM" id="CLU_037070_2_0_1"/>
<dbReference type="GO" id="GO:0008374">
    <property type="term" value="F:O-acyltransferase activity"/>
    <property type="evidence" value="ECO:0007669"/>
    <property type="project" value="InterPro"/>
</dbReference>
<dbReference type="InterPro" id="IPR003386">
    <property type="entry name" value="LACT/PDAT_acylTrfase"/>
</dbReference>
<dbReference type="PANTHER" id="PTHR11440">
    <property type="entry name" value="LECITHIN-CHOLESTEROL ACYLTRANSFERASE-RELATED"/>
    <property type="match status" value="1"/>
</dbReference>
<dbReference type="SUPFAM" id="SSF53474">
    <property type="entry name" value="alpha/beta-Hydrolases"/>
    <property type="match status" value="1"/>
</dbReference>
<dbReference type="EnsemblPlants" id="OB10G12610.1">
    <property type="protein sequence ID" value="OB10G12610.1"/>
    <property type="gene ID" value="OB10G12610"/>
</dbReference>
<dbReference type="eggNOG" id="KOG2369">
    <property type="taxonomic scope" value="Eukaryota"/>
</dbReference>
<dbReference type="Gramene" id="OB10G12610.1">
    <property type="protein sequence ID" value="OB10G12610.1"/>
    <property type="gene ID" value="OB10G12610"/>
</dbReference>
<evidence type="ECO:0000313" key="2">
    <source>
        <dbReference type="Proteomes" id="UP000006038"/>
    </source>
</evidence>
<reference evidence="1" key="1">
    <citation type="journal article" date="2013" name="Nat. Commun.">
        <title>Whole-genome sequencing of Oryza brachyantha reveals mechanisms underlying Oryza genome evolution.</title>
        <authorList>
            <person name="Chen J."/>
            <person name="Huang Q."/>
            <person name="Gao D."/>
            <person name="Wang J."/>
            <person name="Lang Y."/>
            <person name="Liu T."/>
            <person name="Li B."/>
            <person name="Bai Z."/>
            <person name="Luis Goicoechea J."/>
            <person name="Liang C."/>
            <person name="Chen C."/>
            <person name="Zhang W."/>
            <person name="Sun S."/>
            <person name="Liao Y."/>
            <person name="Zhang X."/>
            <person name="Yang L."/>
            <person name="Song C."/>
            <person name="Wang M."/>
            <person name="Shi J."/>
            <person name="Liu G."/>
            <person name="Liu J."/>
            <person name="Zhou H."/>
            <person name="Zhou W."/>
            <person name="Yu Q."/>
            <person name="An N."/>
            <person name="Chen Y."/>
            <person name="Cai Q."/>
            <person name="Wang B."/>
            <person name="Liu B."/>
            <person name="Min J."/>
            <person name="Huang Y."/>
            <person name="Wu H."/>
            <person name="Li Z."/>
            <person name="Zhang Y."/>
            <person name="Yin Y."/>
            <person name="Song W."/>
            <person name="Jiang J."/>
            <person name="Jackson S.A."/>
            <person name="Wing R.A."/>
            <person name="Wang J."/>
            <person name="Chen M."/>
        </authorList>
    </citation>
    <scope>NUCLEOTIDE SEQUENCE [LARGE SCALE GENOMIC DNA]</scope>
    <source>
        <strain evidence="1">cv. IRGC 101232</strain>
    </source>
</reference>
<dbReference type="Proteomes" id="UP000006038">
    <property type="component" value="Chromosome 10"/>
</dbReference>
<proteinExistence type="predicted"/>
<dbReference type="AlphaFoldDB" id="J3N163"/>
<keyword evidence="2" id="KW-1185">Reference proteome</keyword>
<name>J3N163_ORYBR</name>
<sequence>MAKVVRALEGVGYKEGVNLFGAPYDFRYAPAPPGKNATVFSSFVADLRRLLEHASRKNGGKPAILVTHSFGGVMAVEFLTRSTAHVKHLVMTSTGAGGVVVALGSLAASASAPPLSMARTARSYATAFLPVPSPAVFGDAPLVVTRRRNYSAHDMAEFLAAVGFSDEEIGLYRARALPVTLGLGAPRVPTTAINGVGVATPEQLVYWDGDFSKAPEVVYGDGDGVINLASALALDTMIGDNPEQSFFKSVKIANVTHGGMITEELALKRVISEILEANRANYRK</sequence>